<dbReference type="Gene3D" id="3.40.50.1760">
    <property type="entry name" value="Glutathione synthase, substrate-binding domain superfamily, eukaryotic"/>
    <property type="match status" value="1"/>
</dbReference>
<keyword evidence="9 15" id="KW-0547">Nucleotide-binding</keyword>
<dbReference type="CTD" id="6749494"/>
<dbReference type="GO" id="GO:0000287">
    <property type="term" value="F:magnesium ion binding"/>
    <property type="evidence" value="ECO:0007669"/>
    <property type="project" value="UniProtKB-UniRule"/>
</dbReference>
<keyword evidence="7 15" id="KW-0317">Glutathione biosynthesis</keyword>
<feature type="binding site" evidence="16">
    <location>
        <begin position="402"/>
        <end position="405"/>
    </location>
    <ligand>
        <name>ATP</name>
        <dbReference type="ChEBI" id="CHEBI:30616"/>
    </ligand>
</feature>
<comment type="cofactor">
    <cofactor evidence="15 17">
        <name>Mg(2+)</name>
        <dbReference type="ChEBI" id="CHEBI:18420"/>
    </cofactor>
    <text evidence="15 17">Binds 1 Mg(2+) ion per subunit.</text>
</comment>
<sequence>MATLPQTNKLTPSQLSTISPKIRDWCSCHGLLMKSKRNDPHDYSFHHLPVTLLPTPIPKILFDQAMQVQMDFNTVFDIITRKTSFLSENLKRSLQDDEYASKLMYVYNQVLKEGIAQPINFMLTRSDYMLDQSNSNNQLSLKQVEFNTVSVGFIGSSSVVPSLHRYVIRELGLTDDYNLERIATNNCLEPFAKGVHLAWKMYENDKAIILFVVLPDENNICDQRLFEYAIMKLDPSINVVRCTMADIEENATLGDDKTLYYKKQEVALVYYRSAYAPYCYPSQKEWDALLLAERSRSIKVPNIASHLAGVKKIQQVLSTPGVLESLLPDKSSVERIRATFTGLYSLEGDQGKESIAMAIKNPENFVLKPPREGGGNNLFGEEIRTFLSSSSNDDEKSAYILMDRIFPPAVDNCIITTNNSIQGTEKVISELGIYGVLISRGPNEVISNCACGYLLRTKSISQNEGGVGIGAAGLDSVYLV</sequence>
<evidence type="ECO:0000256" key="1">
    <source>
        <dbReference type="ARBA" id="ARBA00004965"/>
    </source>
</evidence>
<accession>B3RJE3</accession>
<keyword evidence="20" id="KW-1185">Reference proteome</keyword>
<dbReference type="PANTHER" id="PTHR11130:SF0">
    <property type="entry name" value="GLUTATHIONE SYNTHETASE"/>
    <property type="match status" value="1"/>
</dbReference>
<feature type="binding site" evidence="16">
    <location>
        <position position="430"/>
    </location>
    <ligand>
        <name>ATP</name>
        <dbReference type="ChEBI" id="CHEBI:30616"/>
    </ligand>
</feature>
<dbReference type="KEGG" id="tad:TRIADDRAFT_52594"/>
<dbReference type="FunCoup" id="B3RJE3">
    <property type="interactions" value="1946"/>
</dbReference>
<evidence type="ECO:0000256" key="15">
    <source>
        <dbReference type="PIRNR" id="PIRNR001558"/>
    </source>
</evidence>
<dbReference type="Gene3D" id="3.30.1490.80">
    <property type="match status" value="1"/>
</dbReference>
<name>B3RJE3_TRIAD</name>
<dbReference type="GO" id="GO:0043295">
    <property type="term" value="F:glutathione binding"/>
    <property type="evidence" value="ECO:0000318"/>
    <property type="project" value="GO_Central"/>
</dbReference>
<dbReference type="GO" id="GO:0004363">
    <property type="term" value="F:glutathione synthase activity"/>
    <property type="evidence" value="ECO:0000318"/>
    <property type="project" value="GO_Central"/>
</dbReference>
<evidence type="ECO:0000256" key="8">
    <source>
        <dbReference type="ARBA" id="ARBA00022723"/>
    </source>
</evidence>
<proteinExistence type="inferred from homology"/>
<dbReference type="RefSeq" id="XP_002109011.1">
    <property type="nucleotide sequence ID" value="XM_002108975.1"/>
</dbReference>
<dbReference type="SUPFAM" id="SSF52440">
    <property type="entry name" value="PreATP-grasp domain"/>
    <property type="match status" value="1"/>
</dbReference>
<evidence type="ECO:0000313" key="19">
    <source>
        <dbReference type="EMBL" id="EDV29809.1"/>
    </source>
</evidence>
<evidence type="ECO:0000256" key="6">
    <source>
        <dbReference type="ARBA" id="ARBA00022598"/>
    </source>
</evidence>
<dbReference type="NCBIfam" id="TIGR01986">
    <property type="entry name" value="glut_syn_euk"/>
    <property type="match status" value="1"/>
</dbReference>
<dbReference type="GeneID" id="6749494"/>
<evidence type="ECO:0000256" key="13">
    <source>
        <dbReference type="ARBA" id="ARBA00052123"/>
    </source>
</evidence>
<dbReference type="OMA" id="NGLVMYP"/>
<evidence type="ECO:0000313" key="20">
    <source>
        <dbReference type="Proteomes" id="UP000009022"/>
    </source>
</evidence>
<dbReference type="OrthoDB" id="2020073at2759"/>
<dbReference type="eggNOG" id="KOG0021">
    <property type="taxonomic scope" value="Eukaryota"/>
</dbReference>
<evidence type="ECO:0000256" key="10">
    <source>
        <dbReference type="ARBA" id="ARBA00022840"/>
    </source>
</evidence>
<dbReference type="STRING" id="10228.B3RJE3"/>
<evidence type="ECO:0000256" key="12">
    <source>
        <dbReference type="ARBA" id="ARBA00048871"/>
    </source>
</evidence>
<dbReference type="InParanoid" id="B3RJE3"/>
<feature type="binding site" evidence="17">
    <location>
        <position position="147"/>
    </location>
    <ligand>
        <name>Mg(2+)</name>
        <dbReference type="ChEBI" id="CHEBI:18420"/>
    </ligand>
</feature>
<evidence type="ECO:0000256" key="4">
    <source>
        <dbReference type="ARBA" id="ARBA00012214"/>
    </source>
</evidence>
<dbReference type="HOGENOM" id="CLU_025152_2_1_1"/>
<dbReference type="InterPro" id="IPR014042">
    <property type="entry name" value="Glutathione_synthase_a-hlx"/>
</dbReference>
<keyword evidence="8 15" id="KW-0479">Metal-binding</keyword>
<feature type="binding site" evidence="16">
    <location>
        <position position="464"/>
    </location>
    <ligand>
        <name>ATP</name>
        <dbReference type="ChEBI" id="CHEBI:30616"/>
    </ligand>
</feature>
<gene>
    <name evidence="19" type="ORF">TRIADDRAFT_52594</name>
</gene>
<dbReference type="FunFam" id="3.30.1490.50:FF:000001">
    <property type="entry name" value="Glutathione synthetase"/>
    <property type="match status" value="1"/>
</dbReference>
<evidence type="ECO:0000259" key="18">
    <source>
        <dbReference type="Pfam" id="PF03199"/>
    </source>
</evidence>
<feature type="binding site" evidence="16">
    <location>
        <position position="311"/>
    </location>
    <ligand>
        <name>ATP</name>
        <dbReference type="ChEBI" id="CHEBI:30616"/>
    </ligand>
</feature>
<protein>
    <recommendedName>
        <fullName evidence="5 15">Glutathione synthetase</fullName>
        <shortName evidence="15">GSH-S</shortName>
        <ecNumber evidence="4 15">6.3.2.3</ecNumber>
    </recommendedName>
</protein>
<keyword evidence="6 15" id="KW-0436">Ligase</keyword>
<feature type="binding site" evidence="17">
    <location>
        <position position="145"/>
    </location>
    <ligand>
        <name>Mg(2+)</name>
        <dbReference type="ChEBI" id="CHEBI:18420"/>
    </ligand>
</feature>
<comment type="catalytic activity">
    <reaction evidence="12">
        <text>gamma-L-glutamyl-L-cysteine + glycine + ATP = glutathione + ADP + phosphate + H(+)</text>
        <dbReference type="Rhea" id="RHEA:13557"/>
        <dbReference type="ChEBI" id="CHEBI:15378"/>
        <dbReference type="ChEBI" id="CHEBI:30616"/>
        <dbReference type="ChEBI" id="CHEBI:43474"/>
        <dbReference type="ChEBI" id="CHEBI:57305"/>
        <dbReference type="ChEBI" id="CHEBI:57925"/>
        <dbReference type="ChEBI" id="CHEBI:58173"/>
        <dbReference type="ChEBI" id="CHEBI:456216"/>
        <dbReference type="EC" id="6.3.2.3"/>
    </reaction>
    <physiologicalReaction direction="left-to-right" evidence="12">
        <dbReference type="Rhea" id="RHEA:13558"/>
    </physiologicalReaction>
</comment>
<dbReference type="Proteomes" id="UP000009022">
    <property type="component" value="Unassembled WGS sequence"/>
</dbReference>
<reference evidence="19 20" key="1">
    <citation type="journal article" date="2008" name="Nature">
        <title>The Trichoplax genome and the nature of placozoans.</title>
        <authorList>
            <person name="Srivastava M."/>
            <person name="Begovic E."/>
            <person name="Chapman J."/>
            <person name="Putnam N.H."/>
            <person name="Hellsten U."/>
            <person name="Kawashima T."/>
            <person name="Kuo A."/>
            <person name="Mitros T."/>
            <person name="Salamov A."/>
            <person name="Carpenter M.L."/>
            <person name="Signorovitch A.Y."/>
            <person name="Moreno M.A."/>
            <person name="Kamm K."/>
            <person name="Grimwood J."/>
            <person name="Schmutz J."/>
            <person name="Shapiro H."/>
            <person name="Grigoriev I.V."/>
            <person name="Buss L.W."/>
            <person name="Schierwater B."/>
            <person name="Dellaporta S.L."/>
            <person name="Rokhsar D.S."/>
        </authorList>
    </citation>
    <scope>NUCLEOTIDE SEQUENCE [LARGE SCALE GENOMIC DNA]</scope>
    <source>
        <strain evidence="19 20">Grell-BS-1999</strain>
    </source>
</reference>
<feature type="binding site" evidence="16">
    <location>
        <position position="223"/>
    </location>
    <ligand>
        <name>substrate</name>
    </ligand>
</feature>
<dbReference type="AlphaFoldDB" id="B3RJE3"/>
<dbReference type="GO" id="GO:0005524">
    <property type="term" value="F:ATP binding"/>
    <property type="evidence" value="ECO:0007669"/>
    <property type="project" value="UniProtKB-UniRule"/>
</dbReference>
<comment type="pathway">
    <text evidence="1 15">Sulfur metabolism; glutathione biosynthesis; glutathione from L-cysteine and L-glutamate: step 2/2.</text>
</comment>
<dbReference type="InterPro" id="IPR016185">
    <property type="entry name" value="PreATP-grasp_dom_sf"/>
</dbReference>
<organism evidence="19 20">
    <name type="scientific">Trichoplax adhaerens</name>
    <name type="common">Trichoplax reptans</name>
    <dbReference type="NCBI Taxonomy" id="10228"/>
    <lineage>
        <taxon>Eukaryota</taxon>
        <taxon>Metazoa</taxon>
        <taxon>Placozoa</taxon>
        <taxon>Uniplacotomia</taxon>
        <taxon>Trichoplacea</taxon>
        <taxon>Trichoplacidae</taxon>
        <taxon>Trichoplax</taxon>
    </lineage>
</organism>
<dbReference type="FunFam" id="3.40.50.1760:FF:000001">
    <property type="entry name" value="Glutathione synthetase"/>
    <property type="match status" value="1"/>
</dbReference>
<dbReference type="InterPro" id="IPR014709">
    <property type="entry name" value="Glutathione_synthase_C_euk"/>
</dbReference>
<dbReference type="PhylomeDB" id="B3RJE3"/>
<dbReference type="GO" id="GO:0005829">
    <property type="term" value="C:cytosol"/>
    <property type="evidence" value="ECO:0000318"/>
    <property type="project" value="GO_Central"/>
</dbReference>
<evidence type="ECO:0000256" key="3">
    <source>
        <dbReference type="ARBA" id="ARBA00011738"/>
    </source>
</evidence>
<dbReference type="InterPro" id="IPR014049">
    <property type="entry name" value="Glutathione_synthase_N_euk"/>
</dbReference>
<dbReference type="Gene3D" id="1.10.1080.10">
    <property type="entry name" value="Glutathione Synthetase, Chain A, domain 3"/>
    <property type="match status" value="1"/>
</dbReference>
<evidence type="ECO:0000256" key="14">
    <source>
        <dbReference type="ARBA" id="ARBA00059746"/>
    </source>
</evidence>
<comment type="function">
    <text evidence="14">Catalyzes the production of glutathione from gamma-glutamylcysteine and glycine in an ATP-dependent manner. Glutathione (gamma-glutamylcysteinylglycine, GSH) is the most abundant intracellular thiol in living aerobic cells and is required for numerous processes including the protection of cells against oxidative damage, amino acid transport, the detoxification of foreign compounds, the maintenance of protein sulfhydryl groups in a reduced state and acts as a cofactor for a number of enzymes. Participates in ophthalmate biosynthesis in hepatocytes.</text>
</comment>
<dbReference type="InterPro" id="IPR004887">
    <property type="entry name" value="GSH_synth_subst-bd"/>
</dbReference>
<dbReference type="PIRSF" id="PIRSF001558">
    <property type="entry name" value="GSHase"/>
    <property type="match status" value="1"/>
</dbReference>
<feature type="domain" description="Glutathione synthase substrate-binding" evidence="18">
    <location>
        <begin position="207"/>
        <end position="308"/>
    </location>
</feature>
<dbReference type="SUPFAM" id="SSF56059">
    <property type="entry name" value="Glutathione synthetase ATP-binding domain-like"/>
    <property type="match status" value="1"/>
</dbReference>
<dbReference type="UniPathway" id="UPA00142">
    <property type="reaction ID" value="UER00210"/>
</dbReference>
<feature type="binding site" evidence="17">
    <location>
        <position position="372"/>
    </location>
    <ligand>
        <name>Mg(2+)</name>
        <dbReference type="ChEBI" id="CHEBI:18420"/>
    </ligand>
</feature>
<evidence type="ECO:0000256" key="2">
    <source>
        <dbReference type="ARBA" id="ARBA00010385"/>
    </source>
</evidence>
<feature type="binding site" evidence="16">
    <location>
        <position position="456"/>
    </location>
    <ligand>
        <name>substrate</name>
    </ligand>
</feature>
<feature type="binding site" evidence="16">
    <location>
        <position position="145"/>
    </location>
    <ligand>
        <name>ATP</name>
        <dbReference type="ChEBI" id="CHEBI:30616"/>
    </ligand>
</feature>
<dbReference type="Gene3D" id="3.30.1490.50">
    <property type="match status" value="1"/>
</dbReference>
<evidence type="ECO:0000256" key="7">
    <source>
        <dbReference type="ARBA" id="ARBA00022684"/>
    </source>
</evidence>
<dbReference type="EMBL" id="DS985241">
    <property type="protein sequence ID" value="EDV29809.1"/>
    <property type="molecule type" value="Genomic_DNA"/>
</dbReference>
<comment type="similarity">
    <text evidence="2 15">Belongs to the eukaryotic GSH synthase family.</text>
</comment>
<dbReference type="Gene3D" id="3.30.470.20">
    <property type="entry name" value="ATP-grasp fold, B domain"/>
    <property type="match status" value="1"/>
</dbReference>
<evidence type="ECO:0000256" key="17">
    <source>
        <dbReference type="PIRSR" id="PIRSR001558-2"/>
    </source>
</evidence>
<feature type="binding site" evidence="16">
    <location>
        <begin position="368"/>
        <end position="377"/>
    </location>
    <ligand>
        <name>ATP</name>
        <dbReference type="ChEBI" id="CHEBI:30616"/>
    </ligand>
</feature>
<dbReference type="InterPro" id="IPR005615">
    <property type="entry name" value="Glutathione_synthase"/>
</dbReference>
<evidence type="ECO:0000256" key="11">
    <source>
        <dbReference type="ARBA" id="ARBA00022842"/>
    </source>
</evidence>
<evidence type="ECO:0000256" key="9">
    <source>
        <dbReference type="ARBA" id="ARBA00022741"/>
    </source>
</evidence>
<dbReference type="Pfam" id="PF03917">
    <property type="entry name" value="GSH_synth_ATP"/>
    <property type="match status" value="1"/>
</dbReference>
<keyword evidence="10 15" id="KW-0067">ATP-binding</keyword>
<comment type="subunit">
    <text evidence="3">Homodimer.</text>
</comment>
<dbReference type="Pfam" id="PF03199">
    <property type="entry name" value="GSH_synthase"/>
    <property type="match status" value="1"/>
</dbReference>
<dbReference type="PANTHER" id="PTHR11130">
    <property type="entry name" value="GLUTATHIONE SYNTHETASE"/>
    <property type="match status" value="1"/>
</dbReference>
<dbReference type="EC" id="6.3.2.3" evidence="4 15"/>
<keyword evidence="11 15" id="KW-0460">Magnesium</keyword>
<evidence type="ECO:0000256" key="16">
    <source>
        <dbReference type="PIRSR" id="PIRSR001558-1"/>
    </source>
</evidence>
<feature type="binding site" evidence="16">
    <location>
        <position position="125"/>
    </location>
    <ligand>
        <name>substrate</name>
    </ligand>
</feature>
<dbReference type="InterPro" id="IPR037013">
    <property type="entry name" value="GSH-S_sub-bd_sf"/>
</dbReference>
<evidence type="ECO:0000256" key="5">
    <source>
        <dbReference type="ARBA" id="ARBA00020821"/>
    </source>
</evidence>
<comment type="catalytic activity">
    <reaction evidence="13">
        <text>gamma-L-glutamyl-(2S)-2-aminobutanoate + glycine + ATP = ophthalmate + ADP + phosphate + H(+)</text>
        <dbReference type="Rhea" id="RHEA:72075"/>
        <dbReference type="ChEBI" id="CHEBI:15378"/>
        <dbReference type="ChEBI" id="CHEBI:30616"/>
        <dbReference type="ChEBI" id="CHEBI:43474"/>
        <dbReference type="ChEBI" id="CHEBI:57305"/>
        <dbReference type="ChEBI" id="CHEBI:189406"/>
        <dbReference type="ChEBI" id="CHEBI:189750"/>
        <dbReference type="ChEBI" id="CHEBI:456216"/>
    </reaction>
    <physiologicalReaction direction="left-to-right" evidence="13">
        <dbReference type="Rhea" id="RHEA:72076"/>
    </physiologicalReaction>
</comment>
<feature type="binding site" evidence="16">
    <location>
        <position position="458"/>
    </location>
    <ligand>
        <name>ATP</name>
        <dbReference type="ChEBI" id="CHEBI:30616"/>
    </ligand>
</feature>